<reference evidence="6 7" key="1">
    <citation type="submission" date="2017-12" db="EMBL/GenBank/DDBJ databases">
        <title>Phylogenetic diversity of female urinary microbiome.</title>
        <authorList>
            <person name="Thomas-White K."/>
            <person name="Wolfe A.J."/>
        </authorList>
    </citation>
    <scope>NUCLEOTIDE SEQUENCE [LARGE SCALE GENOMIC DNA]</scope>
    <source>
        <strain evidence="6 7">UMB0119</strain>
    </source>
</reference>
<keyword evidence="2 5" id="KW-0812">Transmembrane</keyword>
<dbReference type="GO" id="GO:0005886">
    <property type="term" value="C:plasma membrane"/>
    <property type="evidence" value="ECO:0007669"/>
    <property type="project" value="UniProtKB-ARBA"/>
</dbReference>
<feature type="transmembrane region" description="Helical" evidence="5">
    <location>
        <begin position="85"/>
        <end position="110"/>
    </location>
</feature>
<keyword evidence="3 5" id="KW-1133">Transmembrane helix</keyword>
<keyword evidence="7" id="KW-1185">Reference proteome</keyword>
<dbReference type="CDD" id="cd16914">
    <property type="entry name" value="EcfT"/>
    <property type="match status" value="1"/>
</dbReference>
<organism evidence="6 7">
    <name type="scientific">Anaerococcus octavius</name>
    <dbReference type="NCBI Taxonomy" id="54007"/>
    <lineage>
        <taxon>Bacteria</taxon>
        <taxon>Bacillati</taxon>
        <taxon>Bacillota</taxon>
        <taxon>Tissierellia</taxon>
        <taxon>Tissierellales</taxon>
        <taxon>Peptoniphilaceae</taxon>
        <taxon>Anaerococcus</taxon>
    </lineage>
</organism>
<evidence type="ECO:0000313" key="7">
    <source>
        <dbReference type="Proteomes" id="UP000234335"/>
    </source>
</evidence>
<sequence length="228" mass="26073">MISFKKIQENNVNPITLFVLIIFTSFLIFLVNDRLFLYILVASFALLLFFSFKEFIKRIIIYLVMIGLVKLISMTNIGLTTNALIALLALGLRLYPIFNIGLALILTSPLKIMSALRKIKVTNNISIALVTALRYLGELRLRMKEIKNGMKVRGFRASVFRPVYSFELYLIPLIYKCLHISETLTSSIISRGIEYEGDKTSYRSIRFGLIDLVFIGIFTGILIAWRLT</sequence>
<feature type="transmembrane region" description="Helical" evidence="5">
    <location>
        <begin position="59"/>
        <end position="79"/>
    </location>
</feature>
<feature type="transmembrane region" description="Helical" evidence="5">
    <location>
        <begin position="12"/>
        <end position="29"/>
    </location>
</feature>
<dbReference type="Proteomes" id="UP000234335">
    <property type="component" value="Unassembled WGS sequence"/>
</dbReference>
<proteinExistence type="predicted"/>
<accession>A0A2I1M6I6</accession>
<dbReference type="InterPro" id="IPR003339">
    <property type="entry name" value="ABC/ECF_trnsptr_transmembrane"/>
</dbReference>
<comment type="caution">
    <text evidence="6">The sequence shown here is derived from an EMBL/GenBank/DDBJ whole genome shotgun (WGS) entry which is preliminary data.</text>
</comment>
<feature type="transmembrane region" description="Helical" evidence="5">
    <location>
        <begin position="35"/>
        <end position="52"/>
    </location>
</feature>
<dbReference type="AlphaFoldDB" id="A0A2I1M6I6"/>
<evidence type="ECO:0000256" key="5">
    <source>
        <dbReference type="SAM" id="Phobius"/>
    </source>
</evidence>
<dbReference type="EMBL" id="PKGS01000005">
    <property type="protein sequence ID" value="PKZ15760.1"/>
    <property type="molecule type" value="Genomic_DNA"/>
</dbReference>
<name>A0A2I1M6I6_9FIRM</name>
<protein>
    <submittedName>
        <fullName evidence="6">ABC transporter permease</fullName>
    </submittedName>
</protein>
<dbReference type="RefSeq" id="WP_101540581.1">
    <property type="nucleotide sequence ID" value="NZ_PKGS01000005.1"/>
</dbReference>
<evidence type="ECO:0000256" key="3">
    <source>
        <dbReference type="ARBA" id="ARBA00022989"/>
    </source>
</evidence>
<evidence type="ECO:0000256" key="1">
    <source>
        <dbReference type="ARBA" id="ARBA00004141"/>
    </source>
</evidence>
<keyword evidence="4 5" id="KW-0472">Membrane</keyword>
<feature type="transmembrane region" description="Helical" evidence="5">
    <location>
        <begin position="209"/>
        <end position="227"/>
    </location>
</feature>
<evidence type="ECO:0000256" key="4">
    <source>
        <dbReference type="ARBA" id="ARBA00023136"/>
    </source>
</evidence>
<dbReference type="Pfam" id="PF02361">
    <property type="entry name" value="CbiQ"/>
    <property type="match status" value="1"/>
</dbReference>
<evidence type="ECO:0000313" key="6">
    <source>
        <dbReference type="EMBL" id="PKZ15760.1"/>
    </source>
</evidence>
<comment type="subcellular location">
    <subcellularLocation>
        <location evidence="1">Membrane</location>
        <topology evidence="1">Multi-pass membrane protein</topology>
    </subcellularLocation>
</comment>
<gene>
    <name evidence="6" type="ORF">CYJ34_06985</name>
</gene>
<evidence type="ECO:0000256" key="2">
    <source>
        <dbReference type="ARBA" id="ARBA00022692"/>
    </source>
</evidence>